<evidence type="ECO:0000256" key="1">
    <source>
        <dbReference type="SAM" id="Phobius"/>
    </source>
</evidence>
<gene>
    <name evidence="2" type="ORF">A2024_06890</name>
</gene>
<dbReference type="Proteomes" id="UP000177230">
    <property type="component" value="Unassembled WGS sequence"/>
</dbReference>
<feature type="transmembrane region" description="Helical" evidence="1">
    <location>
        <begin position="197"/>
        <end position="214"/>
    </location>
</feature>
<comment type="caution">
    <text evidence="2">The sequence shown here is derived from an EMBL/GenBank/DDBJ whole genome shotgun (WGS) entry which is preliminary data.</text>
</comment>
<keyword evidence="1" id="KW-1133">Transmembrane helix</keyword>
<dbReference type="EMBL" id="MFFM01000047">
    <property type="protein sequence ID" value="OGF08425.1"/>
    <property type="molecule type" value="Genomic_DNA"/>
</dbReference>
<name>A0A1F5R1U5_9BACT</name>
<dbReference type="AlphaFoldDB" id="A0A1F5R1U5"/>
<evidence type="ECO:0008006" key="4">
    <source>
        <dbReference type="Google" id="ProtNLM"/>
    </source>
</evidence>
<protein>
    <recommendedName>
        <fullName evidence="4">DUF3153 domain-containing protein</fullName>
    </recommendedName>
</protein>
<reference evidence="2 3" key="1">
    <citation type="journal article" date="2016" name="Nat. Commun.">
        <title>Thousands of microbial genomes shed light on interconnected biogeochemical processes in an aquifer system.</title>
        <authorList>
            <person name="Anantharaman K."/>
            <person name="Brown C.T."/>
            <person name="Hug L.A."/>
            <person name="Sharon I."/>
            <person name="Castelle C.J."/>
            <person name="Probst A.J."/>
            <person name="Thomas B.C."/>
            <person name="Singh A."/>
            <person name="Wilkins M.J."/>
            <person name="Karaoz U."/>
            <person name="Brodie E.L."/>
            <person name="Williams K.H."/>
            <person name="Hubbard S.S."/>
            <person name="Banfield J.F."/>
        </authorList>
    </citation>
    <scope>NUCLEOTIDE SEQUENCE [LARGE SCALE GENOMIC DNA]</scope>
</reference>
<keyword evidence="1" id="KW-0472">Membrane</keyword>
<sequence length="229" mass="25623">MRQVRLCSRLLAGLSCWLFLSGCISVDIQTKAGRDLSGSRTYRITLEPMLARFYRAGASAKMFDLPGQDLEKQKGVSAVSKQEIPGEDGSLELVWSYRSSRLDDFSSQTDTVIFSKRAVKWWIYYSYYERYLPRRDTSNIPAARGTWFKNSLTLPGQVYSSNGDSLSGSRVVWLRSMDASAQGGLVMTAQSREINPLLLVLLPVLLGAICYLLLKRRIKLVDPSSSDGT</sequence>
<evidence type="ECO:0000313" key="2">
    <source>
        <dbReference type="EMBL" id="OGF08425.1"/>
    </source>
</evidence>
<proteinExistence type="predicted"/>
<evidence type="ECO:0000313" key="3">
    <source>
        <dbReference type="Proteomes" id="UP000177230"/>
    </source>
</evidence>
<organism evidence="2 3">
    <name type="scientific">Candidatus Edwardsbacteria bacterium GWF2_54_11</name>
    <dbReference type="NCBI Taxonomy" id="1817851"/>
    <lineage>
        <taxon>Bacteria</taxon>
        <taxon>Candidatus Edwardsiibacteriota</taxon>
    </lineage>
</organism>
<accession>A0A1F5R1U5</accession>
<keyword evidence="1" id="KW-0812">Transmembrane</keyword>
<dbReference type="PROSITE" id="PS51257">
    <property type="entry name" value="PROKAR_LIPOPROTEIN"/>
    <property type="match status" value="1"/>
</dbReference>